<protein>
    <submittedName>
        <fullName evidence="3">Uncharacterized protein</fullName>
    </submittedName>
</protein>
<dbReference type="OrthoDB" id="3799310at2759"/>
<comment type="caution">
    <text evidence="3">The sequence shown here is derived from an EMBL/GenBank/DDBJ whole genome shotgun (WGS) entry which is preliminary data.</text>
</comment>
<evidence type="ECO:0000313" key="3">
    <source>
        <dbReference type="EMBL" id="KAF9733143.1"/>
    </source>
</evidence>
<feature type="region of interest" description="Disordered" evidence="1">
    <location>
        <begin position="214"/>
        <end position="273"/>
    </location>
</feature>
<keyword evidence="4" id="KW-1185">Reference proteome</keyword>
<evidence type="ECO:0000313" key="4">
    <source>
        <dbReference type="Proteomes" id="UP000756921"/>
    </source>
</evidence>
<feature type="compositionally biased region" description="Polar residues" evidence="1">
    <location>
        <begin position="259"/>
        <end position="273"/>
    </location>
</feature>
<dbReference type="AlphaFoldDB" id="A0A9P6GD89"/>
<gene>
    <name evidence="3" type="ORF">PMIN01_08826</name>
</gene>
<feature type="transmembrane region" description="Helical" evidence="2">
    <location>
        <begin position="135"/>
        <end position="152"/>
    </location>
</feature>
<keyword evidence="2" id="KW-1133">Transmembrane helix</keyword>
<organism evidence="3 4">
    <name type="scientific">Paraphaeosphaeria minitans</name>
    <dbReference type="NCBI Taxonomy" id="565426"/>
    <lineage>
        <taxon>Eukaryota</taxon>
        <taxon>Fungi</taxon>
        <taxon>Dikarya</taxon>
        <taxon>Ascomycota</taxon>
        <taxon>Pezizomycotina</taxon>
        <taxon>Dothideomycetes</taxon>
        <taxon>Pleosporomycetidae</taxon>
        <taxon>Pleosporales</taxon>
        <taxon>Massarineae</taxon>
        <taxon>Didymosphaeriaceae</taxon>
        <taxon>Paraphaeosphaeria</taxon>
    </lineage>
</organism>
<reference evidence="3" key="1">
    <citation type="journal article" date="2020" name="Mol. Plant Microbe Interact.">
        <title>Genome Sequence of the Biocontrol Agent Coniothyrium minitans strain Conio (IMI 134523).</title>
        <authorList>
            <person name="Patel D."/>
            <person name="Shittu T.A."/>
            <person name="Baroncelli R."/>
            <person name="Muthumeenakshi S."/>
            <person name="Osborne T.H."/>
            <person name="Janganan T.K."/>
            <person name="Sreenivasaprasad S."/>
        </authorList>
    </citation>
    <scope>NUCLEOTIDE SEQUENCE</scope>
    <source>
        <strain evidence="3">Conio</strain>
    </source>
</reference>
<sequence>MGRGKTTARRRNRDKKNKTTVEEPSIVEDPYLSSSATPSSIIVTTTTSNMSLYRGASGQPVSPSTSSWLLVLESQEELLSKHTPADYQHQHQHRRRHNCLPQLSRWWPCRVLSWIRDFTAAFLHLLMTEHWVDQVYTLVLLVGFLCGWWAAIEGALHLVKGAAAQDADCSMVYVTIPGPIVTVSLVGQKPTDPNHGTYYYSVINGTTRWLDSIAPPTSSSSPTLPVSRPNPASPGITTSSAPSQAPTPGLPPPPGSSSVTRTSTLLNISFRQR</sequence>
<name>A0A9P6GD89_9PLEO</name>
<accession>A0A9P6GD89</accession>
<feature type="compositionally biased region" description="Basic residues" evidence="1">
    <location>
        <begin position="1"/>
        <end position="18"/>
    </location>
</feature>
<dbReference type="EMBL" id="WJXW01000009">
    <property type="protein sequence ID" value="KAF9733143.1"/>
    <property type="molecule type" value="Genomic_DNA"/>
</dbReference>
<evidence type="ECO:0000256" key="1">
    <source>
        <dbReference type="SAM" id="MobiDB-lite"/>
    </source>
</evidence>
<keyword evidence="2" id="KW-0472">Membrane</keyword>
<keyword evidence="2" id="KW-0812">Transmembrane</keyword>
<proteinExistence type="predicted"/>
<feature type="compositionally biased region" description="Low complexity" evidence="1">
    <location>
        <begin position="215"/>
        <end position="229"/>
    </location>
</feature>
<evidence type="ECO:0000256" key="2">
    <source>
        <dbReference type="SAM" id="Phobius"/>
    </source>
</evidence>
<dbReference type="Proteomes" id="UP000756921">
    <property type="component" value="Unassembled WGS sequence"/>
</dbReference>
<feature type="region of interest" description="Disordered" evidence="1">
    <location>
        <begin position="1"/>
        <end position="32"/>
    </location>
</feature>